<accession>R8AR31</accession>
<evidence type="ECO:0000256" key="1">
    <source>
        <dbReference type="SAM" id="MobiDB-lite"/>
    </source>
</evidence>
<evidence type="ECO:0000313" key="3">
    <source>
        <dbReference type="Proteomes" id="UP000014012"/>
    </source>
</evidence>
<feature type="compositionally biased region" description="Acidic residues" evidence="1">
    <location>
        <begin position="22"/>
        <end position="33"/>
    </location>
</feature>
<dbReference type="RefSeq" id="WP_010863388.1">
    <property type="nucleotide sequence ID" value="NZ_AQQO01000124.1"/>
</dbReference>
<dbReference type="Proteomes" id="UP000014012">
    <property type="component" value="Unassembled WGS sequence"/>
</dbReference>
<feature type="non-terminal residue" evidence="2">
    <location>
        <position position="1"/>
    </location>
</feature>
<evidence type="ECO:0000313" key="2">
    <source>
        <dbReference type="EMBL" id="EON88779.1"/>
    </source>
</evidence>
<keyword evidence="3" id="KW-1185">Reference proteome</keyword>
<dbReference type="AlphaFoldDB" id="R8AR31"/>
<organism evidence="2 3">
    <name type="scientific">Plesiomonas shigelloides 302-73</name>
    <dbReference type="NCBI Taxonomy" id="1315976"/>
    <lineage>
        <taxon>Bacteria</taxon>
        <taxon>Pseudomonadati</taxon>
        <taxon>Pseudomonadota</taxon>
        <taxon>Gammaproteobacteria</taxon>
        <taxon>Enterobacterales</taxon>
        <taxon>Enterobacteriaceae</taxon>
        <taxon>Plesiomonas</taxon>
    </lineage>
</organism>
<protein>
    <submittedName>
        <fullName evidence="2">Uncharacterized protein</fullName>
    </submittedName>
</protein>
<dbReference type="EMBL" id="AQQO01000124">
    <property type="protein sequence ID" value="EON88779.1"/>
    <property type="molecule type" value="Genomic_DNA"/>
</dbReference>
<comment type="caution">
    <text evidence="2">The sequence shown here is derived from an EMBL/GenBank/DDBJ whole genome shotgun (WGS) entry which is preliminary data.</text>
</comment>
<proteinExistence type="predicted"/>
<dbReference type="HOGENOM" id="CLU_2151145_0_0_6"/>
<name>R8AR31_PLESH</name>
<sequence>KQVEFEPSIVVPASEKTHVVDEESIEEEVDTEEPQQQLESIANRRPKRTMRVPARYANTVAEASVLEIHEVLTTYQEAVNNSEGAKWRIAMEEEMKSLDKNKTWKLYNLPKG</sequence>
<feature type="non-terminal residue" evidence="2">
    <location>
        <position position="112"/>
    </location>
</feature>
<feature type="region of interest" description="Disordered" evidence="1">
    <location>
        <begin position="18"/>
        <end position="46"/>
    </location>
</feature>
<reference evidence="2 3" key="1">
    <citation type="journal article" date="2013" name="Genome Announc.">
        <title>Genome Sequence of Plesiomonas shigelloides Strain 302-73 (Serotype O1).</title>
        <authorList>
            <person name="Pique N."/>
            <person name="Aquilini E."/>
            <person name="Alioto T."/>
            <person name="Minana-Galbis D."/>
            <person name="Tomas J.M."/>
        </authorList>
    </citation>
    <scope>NUCLEOTIDE SEQUENCE [LARGE SCALE GENOMIC DNA]</scope>
    <source>
        <strain evidence="2 3">302-73</strain>
    </source>
</reference>
<gene>
    <name evidence="2" type="ORF">PLESHI_08829</name>
</gene>